<organism evidence="3">
    <name type="scientific">Neospora caninum (strain Liverpool)</name>
    <dbReference type="NCBI Taxonomy" id="572307"/>
    <lineage>
        <taxon>Eukaryota</taxon>
        <taxon>Sar</taxon>
        <taxon>Alveolata</taxon>
        <taxon>Apicomplexa</taxon>
        <taxon>Conoidasida</taxon>
        <taxon>Coccidia</taxon>
        <taxon>Eucoccidiorida</taxon>
        <taxon>Eimeriorina</taxon>
        <taxon>Sarcocystidae</taxon>
        <taxon>Neospora</taxon>
    </lineage>
</organism>
<sequence length="633" mass="70342">MRMERYTPVSAGHHQRLLEKYARLCCTRLGGLVVLCVILTAEAISRPHPPRGHARKDLSPSIAESTSHGVSSLENRGTSVEVQLPFDRLQAFRNGAPDFDKAFRFPTQASVSDTKNLRSLQSGECLNVYWGKKELVSRLTGKWKSALYPNCHETWFTYTAWSRTKTWRECARAVGDSYQFFSWVKRHENPDGECILVKPSRSDISRTNMEDCLVDVKPQKEVAVTGVVGDHDGCTSCQVGEWSETACDSWCNDGRKGRFREVIGHANLAHCSSSADVNCDSCPNLWEIQQCNTAIQCASGVKPGVNFCPGGGKEGTAEDWRDCAERCLRKFRDTNGDTENDLTFYKAECFRYSFNNATSACIFDPLPGCPDSASVNDLSWISGDVLSMPSANFTTVTWHDWEEWSSCDEVDAAFGWKKRTRRLKTWGYRPDNIISPSQWISVGPCAPSTTLPQTELDMAMNPSAMCWVYSDFADWSTVSCEPRCGSNRKKTRTRKVRQMPVKQPDGRILDSCASTEVSVQARHQTKDCLGFVSCGTGCVYGEWTAWNECRCTPVGSTARVLRVRDLLQGTPESCTDLEEEKKCGKVCEESSSSSTVTYAVGGGIGLVVIIVLGLIGRKVSQALPTEQSHDTYL</sequence>
<protein>
    <submittedName>
        <fullName evidence="3">Microneme protein MIC16</fullName>
    </submittedName>
</protein>
<keyword evidence="2" id="KW-0472">Membrane</keyword>
<feature type="transmembrane region" description="Helical" evidence="2">
    <location>
        <begin position="596"/>
        <end position="615"/>
    </location>
</feature>
<evidence type="ECO:0000256" key="1">
    <source>
        <dbReference type="SAM" id="MobiDB-lite"/>
    </source>
</evidence>
<proteinExistence type="predicted"/>
<accession>A0A0F7UHC5</accession>
<evidence type="ECO:0000256" key="2">
    <source>
        <dbReference type="SAM" id="Phobius"/>
    </source>
</evidence>
<name>A0A0F7UHC5_NEOCL</name>
<reference evidence="3" key="1">
    <citation type="journal article" date="2015" name="PLoS ONE">
        <title>Comprehensive Evaluation of Toxoplasma gondii VEG and Neospora caninum LIV Genomes with Tachyzoite Stage Transcriptome and Proteome Defines Novel Transcript Features.</title>
        <authorList>
            <person name="Ramaprasad A."/>
            <person name="Mourier T."/>
            <person name="Naeem R."/>
            <person name="Malas T.B."/>
            <person name="Moussa E."/>
            <person name="Panigrahi A."/>
            <person name="Vermont S.J."/>
            <person name="Otto T.D."/>
            <person name="Wastling J."/>
            <person name="Pain A."/>
        </authorList>
    </citation>
    <scope>NUCLEOTIDE SEQUENCE</scope>
    <source>
        <strain evidence="3">Liverpool</strain>
    </source>
</reference>
<keyword evidence="2" id="KW-1133">Transmembrane helix</keyword>
<evidence type="ECO:0000313" key="3">
    <source>
        <dbReference type="EMBL" id="CEL68421.1"/>
    </source>
</evidence>
<keyword evidence="2" id="KW-0812">Transmembrane</keyword>
<dbReference type="EMBL" id="LN714484">
    <property type="protein sequence ID" value="CEL68421.1"/>
    <property type="molecule type" value="Genomic_DNA"/>
</dbReference>
<feature type="compositionally biased region" description="Polar residues" evidence="1">
    <location>
        <begin position="62"/>
        <end position="76"/>
    </location>
</feature>
<gene>
    <name evidence="3" type="ORF">BN1204_041880</name>
</gene>
<dbReference type="AlphaFoldDB" id="A0A0F7UHC5"/>
<feature type="region of interest" description="Disordered" evidence="1">
    <location>
        <begin position="48"/>
        <end position="76"/>
    </location>
</feature>